<evidence type="ECO:0000256" key="1">
    <source>
        <dbReference type="SAM" id="Phobius"/>
    </source>
</evidence>
<feature type="transmembrane region" description="Helical" evidence="1">
    <location>
        <begin position="76"/>
        <end position="93"/>
    </location>
</feature>
<protein>
    <submittedName>
        <fullName evidence="2">DUF883 domain-containing protein</fullName>
    </submittedName>
</protein>
<dbReference type="Proteomes" id="UP000570493">
    <property type="component" value="Unassembled WGS sequence"/>
</dbReference>
<keyword evidence="1" id="KW-0812">Transmembrane</keyword>
<sequence length="97" mass="10047">MDDIAAHTESPLTDKATSAAHIAVDSLSSKAATAEQSIRHSASSSAESLTEKQKIARGKLSEYTGKTRQLAAENPLATAGIAFAAGMLVTALFRSSK</sequence>
<keyword evidence="3" id="KW-1185">Reference proteome</keyword>
<dbReference type="EMBL" id="JABBMT010000016">
    <property type="protein sequence ID" value="NMM41456.1"/>
    <property type="molecule type" value="Genomic_DNA"/>
</dbReference>
<dbReference type="AlphaFoldDB" id="A0A7Y0DTV0"/>
<proteinExistence type="predicted"/>
<comment type="caution">
    <text evidence="2">The sequence shown here is derived from an EMBL/GenBank/DDBJ whole genome shotgun (WGS) entry which is preliminary data.</text>
</comment>
<reference evidence="2" key="1">
    <citation type="submission" date="2020-04" db="EMBL/GenBank/DDBJ databases">
        <title>Genome Sequencing for Pseudoaltermonas arctica.</title>
        <authorList>
            <person name="Elkins N.S."/>
        </authorList>
    </citation>
    <scope>NUCLEOTIDE SEQUENCE [LARGE SCALE GENOMIC DNA]</scope>
    <source>
        <strain evidence="2">NEC-BIFX-2020_0012</strain>
    </source>
</reference>
<keyword evidence="1" id="KW-0472">Membrane</keyword>
<gene>
    <name evidence="2" type="ORF">HHO47_11615</name>
</gene>
<evidence type="ECO:0000313" key="3">
    <source>
        <dbReference type="Proteomes" id="UP000570493"/>
    </source>
</evidence>
<organism evidence="2 3">
    <name type="scientific">Pseudoalteromonas arctica</name>
    <dbReference type="NCBI Taxonomy" id="394751"/>
    <lineage>
        <taxon>Bacteria</taxon>
        <taxon>Pseudomonadati</taxon>
        <taxon>Pseudomonadota</taxon>
        <taxon>Gammaproteobacteria</taxon>
        <taxon>Alteromonadales</taxon>
        <taxon>Pseudoalteromonadaceae</taxon>
        <taxon>Pseudoalteromonas</taxon>
    </lineage>
</organism>
<evidence type="ECO:0000313" key="2">
    <source>
        <dbReference type="EMBL" id="NMM41456.1"/>
    </source>
</evidence>
<name>A0A7Y0DTV0_9GAMM</name>
<keyword evidence="1" id="KW-1133">Transmembrane helix</keyword>
<accession>A0A7Y0DTV0</accession>